<dbReference type="InterPro" id="IPR008972">
    <property type="entry name" value="Cupredoxin"/>
</dbReference>
<dbReference type="SUPFAM" id="SSF49503">
    <property type="entry name" value="Cupredoxins"/>
    <property type="match status" value="1"/>
</dbReference>
<keyword evidence="3" id="KW-1185">Reference proteome</keyword>
<evidence type="ECO:0000313" key="3">
    <source>
        <dbReference type="Proteomes" id="UP000215224"/>
    </source>
</evidence>
<organism evidence="2 3">
    <name type="scientific">Sutcliffiella cohnii</name>
    <dbReference type="NCBI Taxonomy" id="33932"/>
    <lineage>
        <taxon>Bacteria</taxon>
        <taxon>Bacillati</taxon>
        <taxon>Bacillota</taxon>
        <taxon>Bacilli</taxon>
        <taxon>Bacillales</taxon>
        <taxon>Bacillaceae</taxon>
        <taxon>Sutcliffiella</taxon>
    </lineage>
</organism>
<feature type="chain" id="PRO_5011227500" description="Cytochrome C oxidase subunit II" evidence="1">
    <location>
        <begin position="23"/>
        <end position="127"/>
    </location>
</feature>
<dbReference type="AlphaFoldDB" id="A0A223KSN8"/>
<protein>
    <recommendedName>
        <fullName evidence="4">Cytochrome C oxidase subunit II</fullName>
    </recommendedName>
</protein>
<dbReference type="STRING" id="1314751.GCA_001591425_02453"/>
<evidence type="ECO:0000256" key="1">
    <source>
        <dbReference type="SAM" id="SignalP"/>
    </source>
</evidence>
<proteinExistence type="predicted"/>
<evidence type="ECO:0008006" key="4">
    <source>
        <dbReference type="Google" id="ProtNLM"/>
    </source>
</evidence>
<gene>
    <name evidence="2" type="ORF">BC6307_14905</name>
</gene>
<dbReference type="KEGG" id="bcoh:BC6307_14905"/>
<evidence type="ECO:0000313" key="2">
    <source>
        <dbReference type="EMBL" id="AST92490.1"/>
    </source>
</evidence>
<sequence length="127" mass="14189">MKKLFFITTILFLLILSSCGQSNTITTDEIVEVDREITITGYTGPDIEDFRFEPEEIVLKKGETVKFTLKTDNNVSHGIQFHGTKLILSERAPEVYTANEVGEYKGLCTKLCGIGHATMTISLIVEE</sequence>
<name>A0A223KSN8_9BACI</name>
<dbReference type="PROSITE" id="PS51257">
    <property type="entry name" value="PROKAR_LIPOPROTEIN"/>
    <property type="match status" value="1"/>
</dbReference>
<dbReference type="Proteomes" id="UP000215224">
    <property type="component" value="Chromosome"/>
</dbReference>
<dbReference type="Gene3D" id="2.60.40.420">
    <property type="entry name" value="Cupredoxins - blue copper proteins"/>
    <property type="match status" value="1"/>
</dbReference>
<accession>A0A223KSN8</accession>
<feature type="signal peptide" evidence="1">
    <location>
        <begin position="1"/>
        <end position="22"/>
    </location>
</feature>
<dbReference type="RefSeq" id="WP_066416487.1">
    <property type="nucleotide sequence ID" value="NZ_CP018866.1"/>
</dbReference>
<reference evidence="2 3" key="1">
    <citation type="submission" date="2016-12" db="EMBL/GenBank/DDBJ databases">
        <title>The whole genome sequencing and assembly of Bacillus cohnii DSM 6307T strain.</title>
        <authorList>
            <person name="Lee Y.-J."/>
            <person name="Yi H."/>
            <person name="Bahn Y.-S."/>
            <person name="Kim J.F."/>
            <person name="Lee D.-W."/>
        </authorList>
    </citation>
    <scope>NUCLEOTIDE SEQUENCE [LARGE SCALE GENOMIC DNA]</scope>
    <source>
        <strain evidence="2 3">DSM 6307</strain>
    </source>
</reference>
<keyword evidence="1" id="KW-0732">Signal</keyword>
<dbReference type="EMBL" id="CP018866">
    <property type="protein sequence ID" value="AST92490.1"/>
    <property type="molecule type" value="Genomic_DNA"/>
</dbReference>